<comment type="caution">
    <text evidence="1">The sequence shown here is derived from an EMBL/GenBank/DDBJ whole genome shotgun (WGS) entry which is preliminary data.</text>
</comment>
<keyword evidence="2" id="KW-1185">Reference proteome</keyword>
<dbReference type="EMBL" id="JAVRFI010000011">
    <property type="protein sequence ID" value="MDT0451077.1"/>
    <property type="molecule type" value="Genomic_DNA"/>
</dbReference>
<accession>A0ABU2SQ00</accession>
<evidence type="ECO:0000313" key="1">
    <source>
        <dbReference type="EMBL" id="MDT0451077.1"/>
    </source>
</evidence>
<dbReference type="Proteomes" id="UP001180531">
    <property type="component" value="Unassembled WGS sequence"/>
</dbReference>
<gene>
    <name evidence="1" type="ORF">RM609_18610</name>
</gene>
<name>A0ABU2SQ00_9ACTN</name>
<dbReference type="SUPFAM" id="SSF58100">
    <property type="entry name" value="Bacterial hemolysins"/>
    <property type="match status" value="1"/>
</dbReference>
<dbReference type="Gene3D" id="1.20.1170.10">
    <property type="match status" value="1"/>
</dbReference>
<dbReference type="RefSeq" id="WP_311612287.1">
    <property type="nucleotide sequence ID" value="NZ_JAVRFI010000011.1"/>
</dbReference>
<reference evidence="1" key="1">
    <citation type="submission" date="2024-05" db="EMBL/GenBank/DDBJ databases">
        <title>30 novel species of actinomycetes from the DSMZ collection.</title>
        <authorList>
            <person name="Nouioui I."/>
        </authorList>
    </citation>
    <scope>NUCLEOTIDE SEQUENCE</scope>
    <source>
        <strain evidence="1">DSM 40473</strain>
    </source>
</reference>
<protein>
    <submittedName>
        <fullName evidence="1">Uncharacterized protein</fullName>
    </submittedName>
</protein>
<evidence type="ECO:0000313" key="2">
    <source>
        <dbReference type="Proteomes" id="UP001180531"/>
    </source>
</evidence>
<proteinExistence type="predicted"/>
<organism evidence="1 2">
    <name type="scientific">Streptomyces hesseae</name>
    <dbReference type="NCBI Taxonomy" id="3075519"/>
    <lineage>
        <taxon>Bacteria</taxon>
        <taxon>Bacillati</taxon>
        <taxon>Actinomycetota</taxon>
        <taxon>Actinomycetes</taxon>
        <taxon>Kitasatosporales</taxon>
        <taxon>Streptomycetaceae</taxon>
        <taxon>Streptomyces</taxon>
    </lineage>
</organism>
<sequence length="348" mass="36549">MTSSSETGPSIVPTGSLDPFALGRAMDKLVTTALAAQTWCLVSAAGATVQTADKSKAQAMSTAQEEVRDSARAYLSTQIPGVVRRLVDIQSASALFQSMQTLAAQAPEQSAVCLDAVTKDFGNFQQMADEFAKLYESFCEQAETRGAALATCAGAEIRRLSAGKGKIATASRALKDMQQTVSKDLDDVIEASHKAGKGARRILDSVADALKGIGGKGKATDGPEAAHGGIEDTYSGDVGKALQKLRKDSEKLETLYKELAGLQAGLQVMVKVDEDCAAYVRSVRAVAGPARAVANIWQQVYAEYSAAVVKHTQPSESAALAKDIDGAAVKWESLREQTKTLSAAITGN</sequence>